<dbReference type="GO" id="GO:0004674">
    <property type="term" value="F:protein serine/threonine kinase activity"/>
    <property type="evidence" value="ECO:0007669"/>
    <property type="project" value="TreeGrafter"/>
</dbReference>
<proteinExistence type="predicted"/>
<dbReference type="PROSITE" id="PS50011">
    <property type="entry name" value="PROTEIN_KINASE_DOM"/>
    <property type="match status" value="1"/>
</dbReference>
<keyword evidence="3" id="KW-0808">Transferase</keyword>
<feature type="compositionally biased region" description="Basic and acidic residues" evidence="1">
    <location>
        <begin position="319"/>
        <end position="331"/>
    </location>
</feature>
<accession>A0AAE0LW72</accession>
<dbReference type="GO" id="GO:0005634">
    <property type="term" value="C:nucleus"/>
    <property type="evidence" value="ECO:0007669"/>
    <property type="project" value="TreeGrafter"/>
</dbReference>
<reference evidence="3" key="1">
    <citation type="journal article" date="2023" name="Mol. Phylogenet. Evol.">
        <title>Genome-scale phylogeny and comparative genomics of the fungal order Sordariales.</title>
        <authorList>
            <person name="Hensen N."/>
            <person name="Bonometti L."/>
            <person name="Westerberg I."/>
            <person name="Brannstrom I.O."/>
            <person name="Guillou S."/>
            <person name="Cros-Aarteil S."/>
            <person name="Calhoun S."/>
            <person name="Haridas S."/>
            <person name="Kuo A."/>
            <person name="Mondo S."/>
            <person name="Pangilinan J."/>
            <person name="Riley R."/>
            <person name="LaButti K."/>
            <person name="Andreopoulos B."/>
            <person name="Lipzen A."/>
            <person name="Chen C."/>
            <person name="Yan M."/>
            <person name="Daum C."/>
            <person name="Ng V."/>
            <person name="Clum A."/>
            <person name="Steindorff A."/>
            <person name="Ohm R.A."/>
            <person name="Martin F."/>
            <person name="Silar P."/>
            <person name="Natvig D.O."/>
            <person name="Lalanne C."/>
            <person name="Gautier V."/>
            <person name="Ament-Velasquez S.L."/>
            <person name="Kruys A."/>
            <person name="Hutchinson M.I."/>
            <person name="Powell A.J."/>
            <person name="Barry K."/>
            <person name="Miller A.N."/>
            <person name="Grigoriev I.V."/>
            <person name="Debuchy R."/>
            <person name="Gladieux P."/>
            <person name="Hiltunen Thoren M."/>
            <person name="Johannesson H."/>
        </authorList>
    </citation>
    <scope>NUCLEOTIDE SEQUENCE</scope>
    <source>
        <strain evidence="3">CBS 168.71</strain>
    </source>
</reference>
<evidence type="ECO:0000313" key="4">
    <source>
        <dbReference type="Proteomes" id="UP001278766"/>
    </source>
</evidence>
<evidence type="ECO:0000256" key="1">
    <source>
        <dbReference type="SAM" id="MobiDB-lite"/>
    </source>
</evidence>
<dbReference type="InterPro" id="IPR008271">
    <property type="entry name" value="Ser/Thr_kinase_AS"/>
</dbReference>
<keyword evidence="4" id="KW-1185">Reference proteome</keyword>
<dbReference type="PANTHER" id="PTHR44167">
    <property type="entry name" value="OVARIAN-SPECIFIC SERINE/THREONINE-PROTEIN KINASE LOK-RELATED"/>
    <property type="match status" value="1"/>
</dbReference>
<protein>
    <submittedName>
        <fullName evidence="3">Kinase-like domain-containing protein</fullName>
    </submittedName>
</protein>
<sequence length="340" mass="38535">MARLLSANATLMGRLSSYTVIKELHKAADEGAMYLARNQRDEKCIVKSIRGHWRLQNEAEIAKRYQSQTPFLRPLIDEIQEPADPPSIVLGYLDSDMLTESNKKRLSRPEIKQVARCILEALRVFHKDGMVHTDVKLDNIFVNHGQGDNRFSDMELGDCGGVVSQESKFAKEGHIIGAAFTRSPEATFQLPWNTATDIWSFGNAILSLLFGGNYHLFNPQIDRVPPGHDAYEFTVLKRMHRFFGPYPQSYETFNDPDTITIINFINHQEPPAKPFTRVTTRQIPLADKEFLLKIMKLDPRDRPTAGELLADEWFTEESQDTRDPLPGEVKQDVGPGHAGT</sequence>
<name>A0AAE0LW72_9PEZI</name>
<dbReference type="InterPro" id="IPR011009">
    <property type="entry name" value="Kinase-like_dom_sf"/>
</dbReference>
<feature type="domain" description="Protein kinase" evidence="2">
    <location>
        <begin position="6"/>
        <end position="314"/>
    </location>
</feature>
<comment type="caution">
    <text evidence="3">The sequence shown here is derived from an EMBL/GenBank/DDBJ whole genome shotgun (WGS) entry which is preliminary data.</text>
</comment>
<evidence type="ECO:0000259" key="2">
    <source>
        <dbReference type="PROSITE" id="PS50011"/>
    </source>
</evidence>
<dbReference type="Gene3D" id="1.10.510.10">
    <property type="entry name" value="Transferase(Phosphotransferase) domain 1"/>
    <property type="match status" value="1"/>
</dbReference>
<feature type="compositionally biased region" description="Acidic residues" evidence="1">
    <location>
        <begin position="309"/>
        <end position="318"/>
    </location>
</feature>
<dbReference type="Pfam" id="PF00069">
    <property type="entry name" value="Pkinase"/>
    <property type="match status" value="1"/>
</dbReference>
<dbReference type="SMART" id="SM00220">
    <property type="entry name" value="S_TKc"/>
    <property type="match status" value="1"/>
</dbReference>
<evidence type="ECO:0000313" key="3">
    <source>
        <dbReference type="EMBL" id="KAK3298939.1"/>
    </source>
</evidence>
<dbReference type="RefSeq" id="XP_062662453.1">
    <property type="nucleotide sequence ID" value="XM_062805571.1"/>
</dbReference>
<dbReference type="Proteomes" id="UP001278766">
    <property type="component" value="Unassembled WGS sequence"/>
</dbReference>
<dbReference type="InterPro" id="IPR000719">
    <property type="entry name" value="Prot_kinase_dom"/>
</dbReference>
<dbReference type="GO" id="GO:0044773">
    <property type="term" value="P:mitotic DNA damage checkpoint signaling"/>
    <property type="evidence" value="ECO:0007669"/>
    <property type="project" value="TreeGrafter"/>
</dbReference>
<keyword evidence="3" id="KW-0418">Kinase</keyword>
<organism evidence="3 4">
    <name type="scientific">Chaetomium fimeti</name>
    <dbReference type="NCBI Taxonomy" id="1854472"/>
    <lineage>
        <taxon>Eukaryota</taxon>
        <taxon>Fungi</taxon>
        <taxon>Dikarya</taxon>
        <taxon>Ascomycota</taxon>
        <taxon>Pezizomycotina</taxon>
        <taxon>Sordariomycetes</taxon>
        <taxon>Sordariomycetidae</taxon>
        <taxon>Sordariales</taxon>
        <taxon>Chaetomiaceae</taxon>
        <taxon>Chaetomium</taxon>
    </lineage>
</organism>
<reference evidence="3" key="2">
    <citation type="submission" date="2023-06" db="EMBL/GenBank/DDBJ databases">
        <authorList>
            <consortium name="Lawrence Berkeley National Laboratory"/>
            <person name="Haridas S."/>
            <person name="Hensen N."/>
            <person name="Bonometti L."/>
            <person name="Westerberg I."/>
            <person name="Brannstrom I.O."/>
            <person name="Guillou S."/>
            <person name="Cros-Aarteil S."/>
            <person name="Calhoun S."/>
            <person name="Kuo A."/>
            <person name="Mondo S."/>
            <person name="Pangilinan J."/>
            <person name="Riley R."/>
            <person name="Labutti K."/>
            <person name="Andreopoulos B."/>
            <person name="Lipzen A."/>
            <person name="Chen C."/>
            <person name="Yanf M."/>
            <person name="Daum C."/>
            <person name="Ng V."/>
            <person name="Clum A."/>
            <person name="Steindorff A."/>
            <person name="Ohm R."/>
            <person name="Martin F."/>
            <person name="Silar P."/>
            <person name="Natvig D."/>
            <person name="Lalanne C."/>
            <person name="Gautier V."/>
            <person name="Ament-Velasquez S.L."/>
            <person name="Kruys A."/>
            <person name="Hutchinson M.I."/>
            <person name="Powell A.J."/>
            <person name="Barry K."/>
            <person name="Miller A.N."/>
            <person name="Grigoriev I.V."/>
            <person name="Debuchy R."/>
            <person name="Gladieux P."/>
            <person name="Thoren M.H."/>
            <person name="Johannesson H."/>
        </authorList>
    </citation>
    <scope>NUCLEOTIDE SEQUENCE</scope>
    <source>
        <strain evidence="3">CBS 168.71</strain>
    </source>
</reference>
<dbReference type="PROSITE" id="PS00108">
    <property type="entry name" value="PROTEIN_KINASE_ST"/>
    <property type="match status" value="1"/>
</dbReference>
<dbReference type="GeneID" id="87842519"/>
<feature type="region of interest" description="Disordered" evidence="1">
    <location>
        <begin position="308"/>
        <end position="340"/>
    </location>
</feature>
<dbReference type="EMBL" id="JAUEPN010000002">
    <property type="protein sequence ID" value="KAK3298939.1"/>
    <property type="molecule type" value="Genomic_DNA"/>
</dbReference>
<dbReference type="AlphaFoldDB" id="A0AAE0LW72"/>
<gene>
    <name evidence="3" type="ORF">B0H64DRAFT_422580</name>
</gene>
<dbReference type="GO" id="GO:0005524">
    <property type="term" value="F:ATP binding"/>
    <property type="evidence" value="ECO:0007669"/>
    <property type="project" value="InterPro"/>
</dbReference>
<dbReference type="SUPFAM" id="SSF56112">
    <property type="entry name" value="Protein kinase-like (PK-like)"/>
    <property type="match status" value="1"/>
</dbReference>
<dbReference type="PANTHER" id="PTHR44167:SF24">
    <property type="entry name" value="SERINE_THREONINE-PROTEIN KINASE CHK2"/>
    <property type="match status" value="1"/>
</dbReference>